<proteinExistence type="predicted"/>
<reference evidence="1 2" key="1">
    <citation type="submission" date="2024-05" db="EMBL/GenBank/DDBJ databases">
        <authorList>
            <person name="Duchaud E."/>
        </authorList>
    </citation>
    <scope>NUCLEOTIDE SEQUENCE [LARGE SCALE GENOMIC DNA]</scope>
    <source>
        <strain evidence="1">Ena-SAMPLE-TAB-13-05-2024-13:56:06:370-140308</strain>
    </source>
</reference>
<gene>
    <name evidence="1" type="ORF">T190423A01A_20628</name>
</gene>
<comment type="caution">
    <text evidence="1">The sequence shown here is derived from an EMBL/GenBank/DDBJ whole genome shotgun (WGS) entry which is preliminary data.</text>
</comment>
<protein>
    <recommendedName>
        <fullName evidence="3">GAF domain-containing protein</fullName>
    </recommendedName>
</protein>
<evidence type="ECO:0000313" key="1">
    <source>
        <dbReference type="EMBL" id="CAL2102877.1"/>
    </source>
</evidence>
<evidence type="ECO:0008006" key="3">
    <source>
        <dbReference type="Google" id="ProtNLM"/>
    </source>
</evidence>
<dbReference type="RefSeq" id="WP_348716651.1">
    <property type="nucleotide sequence ID" value="NZ_CAXJIO010000011.1"/>
</dbReference>
<evidence type="ECO:0000313" key="2">
    <source>
        <dbReference type="Proteomes" id="UP001497527"/>
    </source>
</evidence>
<dbReference type="Proteomes" id="UP001497527">
    <property type="component" value="Unassembled WGS sequence"/>
</dbReference>
<sequence>MKILSASDTINLELPLQLNVSFSKVYDMIKEYASEQSKDHPFYASANIMVERVEKHPELIEGFSDLSLLEEHKEIIEFLLDGLFPIALTNNEIKAATIPFSFTSFKFTQRFESILKNAGDNYEFRVRNFEDDVMYIHACTLILAYHYNYHIDLKRPFFFDIPDTVQNITKYYRVAFNGDFMDIYPTENAPKITEDDIKILLDNFDNIDIWKEKFPPQSYVFKGFGIMNLFDVSADETISAIQNDLLRADENLIVDLQQHLGEFFNVKDLRIGYSMFDETMNNLASSRLRKSQSLILKVDHDVSCSNDNFFCQGIIHRVFNEKQAIAISDVEKYGKDSNYNEFYLNLKRENIGSIILLPIQASKETKEIAILEIASPRPYELNSLNQNKLKDLIPVFKSAIKRASEEHMNTLEATIQEHYTSIHPTVKWRFYEAAEKYQKDILDKKENIKIENIVFNNVYPLYGQSDIKGSSIARNDAIKDDLTTQLTLAISVLKEALKAEFLPIYDELMFRVSEYLTDVKEGLKAGDEIGILDFLKREIYPVFNHIKEINSELNALVQTYMNRIDDHLHVVYEKRKNYEHSVTLLNDKLAKFIDKKQEDAQKMFPHYFERYKTDGVEYNMYIGQSLTSEQKFDDLYLYNLRLWQLQLMCEMENVAFKATNEMEHKLRVASLILVHSNPLAIKFRMDEKQFDVDGAYNIRYEIIKKRIDKAHIKGTDERLTIPGKIAIVYSQDKDAREYIKYINYLQSKNLLGEVETLDIEDLQGVSGLKALRVEVIYHKDFDDKKTITIDELMEEFKS</sequence>
<name>A0ABM9PBD6_9FLAO</name>
<organism evidence="1 2">
    <name type="scientific">Tenacibaculum polynesiense</name>
    <dbReference type="NCBI Taxonomy" id="3137857"/>
    <lineage>
        <taxon>Bacteria</taxon>
        <taxon>Pseudomonadati</taxon>
        <taxon>Bacteroidota</taxon>
        <taxon>Flavobacteriia</taxon>
        <taxon>Flavobacteriales</taxon>
        <taxon>Flavobacteriaceae</taxon>
        <taxon>Tenacibaculum</taxon>
    </lineage>
</organism>
<keyword evidence="2" id="KW-1185">Reference proteome</keyword>
<accession>A0ABM9PBD6</accession>
<dbReference type="SUPFAM" id="SSF55781">
    <property type="entry name" value="GAF domain-like"/>
    <property type="match status" value="1"/>
</dbReference>
<dbReference type="EMBL" id="CAXJIO010000011">
    <property type="protein sequence ID" value="CAL2102877.1"/>
    <property type="molecule type" value="Genomic_DNA"/>
</dbReference>